<name>A0A5J6Z9V7_9CORY</name>
<gene>
    <name evidence="1" type="ORF">CUROG_05650</name>
</gene>
<reference evidence="2" key="1">
    <citation type="submission" date="2019-10" db="EMBL/GenBank/DDBJ databases">
        <title>Complete genome sequence of Corynebacterium urogenitalis DSM 108747, isolated from the genital tract of a cow.</title>
        <authorList>
            <person name="Ruckert C."/>
            <person name="Ballas P."/>
            <person name="Wagener K."/>
            <person name="Drillich M."/>
            <person name="Kaempfer P."/>
            <person name="Busse H.-J."/>
            <person name="Ehling-Schulz M."/>
        </authorList>
    </citation>
    <scope>NUCLEOTIDE SEQUENCE [LARGE SCALE GENOMIC DNA]</scope>
    <source>
        <strain evidence="2">LMM 1652</strain>
    </source>
</reference>
<evidence type="ECO:0000313" key="1">
    <source>
        <dbReference type="EMBL" id="QFQ02493.1"/>
    </source>
</evidence>
<sequence length="98" mass="10797">MHCTDILLDFVCEAFEGIIRNISSLAGAPDTLDHFFPTELFSHSTSLHHEQNGPFYGCEARATITALSTPSNRYTLFDGSRVDNARLLRSAGGTQHNL</sequence>
<accession>A0A5J6Z9V7</accession>
<dbReference type="Proteomes" id="UP000326711">
    <property type="component" value="Chromosome"/>
</dbReference>
<organism evidence="1 2">
    <name type="scientific">Corynebacterium urogenitale</name>
    <dbReference type="NCBI Taxonomy" id="2487892"/>
    <lineage>
        <taxon>Bacteria</taxon>
        <taxon>Bacillati</taxon>
        <taxon>Actinomycetota</taxon>
        <taxon>Actinomycetes</taxon>
        <taxon>Mycobacteriales</taxon>
        <taxon>Corynebacteriaceae</taxon>
        <taxon>Corynebacterium</taxon>
    </lineage>
</organism>
<evidence type="ECO:0000313" key="2">
    <source>
        <dbReference type="Proteomes" id="UP000326711"/>
    </source>
</evidence>
<proteinExistence type="predicted"/>
<dbReference type="KEGG" id="cuo:CUROG_05650"/>
<dbReference type="AlphaFoldDB" id="A0A5J6Z9V7"/>
<protein>
    <submittedName>
        <fullName evidence="1">Uncharacterized protein</fullName>
    </submittedName>
</protein>
<keyword evidence="2" id="KW-1185">Reference proteome</keyword>
<dbReference type="EMBL" id="CP045032">
    <property type="protein sequence ID" value="QFQ02493.1"/>
    <property type="molecule type" value="Genomic_DNA"/>
</dbReference>